<dbReference type="InterPro" id="IPR050953">
    <property type="entry name" value="N4_N6_ade-DNA_methylase"/>
</dbReference>
<comment type="caution">
    <text evidence="9">The sequence shown here is derived from an EMBL/GenBank/DDBJ whole genome shotgun (WGS) entry which is preliminary data.</text>
</comment>
<dbReference type="InterPro" id="IPR046820">
    <property type="entry name" value="MmeI_TRD"/>
</dbReference>
<dbReference type="InterPro" id="IPR029063">
    <property type="entry name" value="SAM-dependent_MTases_sf"/>
</dbReference>
<gene>
    <name evidence="9" type="ORF">DCF19_22770</name>
</gene>
<evidence type="ECO:0000256" key="4">
    <source>
        <dbReference type="ARBA" id="ARBA00022691"/>
    </source>
</evidence>
<dbReference type="EC" id="2.1.1.72" evidence="1"/>
<evidence type="ECO:0000256" key="5">
    <source>
        <dbReference type="ARBA" id="ARBA00047942"/>
    </source>
</evidence>
<dbReference type="SUPFAM" id="SSF53335">
    <property type="entry name" value="S-adenosyl-L-methionine-dependent methyltransferases"/>
    <property type="match status" value="1"/>
</dbReference>
<dbReference type="GO" id="GO:0032259">
    <property type="term" value="P:methylation"/>
    <property type="evidence" value="ECO:0007669"/>
    <property type="project" value="UniProtKB-KW"/>
</dbReference>
<reference evidence="9 10" key="2">
    <citation type="submission" date="2018-06" db="EMBL/GenBank/DDBJ databases">
        <title>Metagenomic assembly of (sub)arctic Cyanobacteria and their associated microbiome from non-axenic cultures.</title>
        <authorList>
            <person name="Baurain D."/>
        </authorList>
    </citation>
    <scope>NUCLEOTIDE SEQUENCE [LARGE SCALE GENOMIC DNA]</scope>
    <source>
        <strain evidence="9">ULC066bin1</strain>
    </source>
</reference>
<keyword evidence="9" id="KW-0255">Endonuclease</keyword>
<accession>A0A2W4VU41</accession>
<evidence type="ECO:0000256" key="3">
    <source>
        <dbReference type="ARBA" id="ARBA00022679"/>
    </source>
</evidence>
<dbReference type="InterPro" id="IPR011639">
    <property type="entry name" value="MethylTrfase_TaqI-like_dom"/>
</dbReference>
<protein>
    <recommendedName>
        <fullName evidence="1">site-specific DNA-methyltransferase (adenine-specific)</fullName>
        <ecNumber evidence="1">2.1.1.72</ecNumber>
    </recommendedName>
</protein>
<feature type="domain" description="MmeI-like target recognition" evidence="8">
    <location>
        <begin position="1093"/>
        <end position="1284"/>
    </location>
</feature>
<dbReference type="PRINTS" id="PR00507">
    <property type="entry name" value="N12N6MTFRASE"/>
</dbReference>
<dbReference type="Gene3D" id="3.40.50.150">
    <property type="entry name" value="Vaccinia Virus protein VP39"/>
    <property type="match status" value="2"/>
</dbReference>
<dbReference type="GO" id="GO:0004519">
    <property type="term" value="F:endonuclease activity"/>
    <property type="evidence" value="ECO:0007669"/>
    <property type="project" value="UniProtKB-KW"/>
</dbReference>
<comment type="catalytic activity">
    <reaction evidence="5">
        <text>a 2'-deoxyadenosine in DNA + S-adenosyl-L-methionine = an N(6)-methyl-2'-deoxyadenosine in DNA + S-adenosyl-L-homocysteine + H(+)</text>
        <dbReference type="Rhea" id="RHEA:15197"/>
        <dbReference type="Rhea" id="RHEA-COMP:12418"/>
        <dbReference type="Rhea" id="RHEA-COMP:12419"/>
        <dbReference type="ChEBI" id="CHEBI:15378"/>
        <dbReference type="ChEBI" id="CHEBI:57856"/>
        <dbReference type="ChEBI" id="CHEBI:59789"/>
        <dbReference type="ChEBI" id="CHEBI:90615"/>
        <dbReference type="ChEBI" id="CHEBI:90616"/>
        <dbReference type="EC" id="2.1.1.72"/>
    </reaction>
</comment>
<dbReference type="GO" id="GO:0009007">
    <property type="term" value="F:site-specific DNA-methyltransferase (adenine-specific) activity"/>
    <property type="evidence" value="ECO:0007669"/>
    <property type="project" value="UniProtKB-EC"/>
</dbReference>
<keyword evidence="9" id="KW-0378">Hydrolase</keyword>
<evidence type="ECO:0000313" key="10">
    <source>
        <dbReference type="Proteomes" id="UP000249467"/>
    </source>
</evidence>
<dbReference type="EMBL" id="QBML01000047">
    <property type="protein sequence ID" value="PZO35942.1"/>
    <property type="molecule type" value="Genomic_DNA"/>
</dbReference>
<evidence type="ECO:0000313" key="9">
    <source>
        <dbReference type="EMBL" id="PZO35942.1"/>
    </source>
</evidence>
<evidence type="ECO:0000256" key="1">
    <source>
        <dbReference type="ARBA" id="ARBA00011900"/>
    </source>
</evidence>
<dbReference type="PANTHER" id="PTHR33841">
    <property type="entry name" value="DNA METHYLTRANSFERASE YEEA-RELATED"/>
    <property type="match status" value="1"/>
</dbReference>
<dbReference type="GO" id="GO:0006304">
    <property type="term" value="P:DNA modification"/>
    <property type="evidence" value="ECO:0007669"/>
    <property type="project" value="InterPro"/>
</dbReference>
<keyword evidence="4" id="KW-0949">S-adenosyl-L-methionine</keyword>
<organism evidence="9 10">
    <name type="scientific">Pseudanabaena frigida</name>
    <dbReference type="NCBI Taxonomy" id="945775"/>
    <lineage>
        <taxon>Bacteria</taxon>
        <taxon>Bacillati</taxon>
        <taxon>Cyanobacteriota</taxon>
        <taxon>Cyanophyceae</taxon>
        <taxon>Pseudanabaenales</taxon>
        <taxon>Pseudanabaenaceae</taxon>
        <taxon>Pseudanabaena</taxon>
    </lineage>
</organism>
<keyword evidence="2" id="KW-0489">Methyltransferase</keyword>
<keyword evidence="3" id="KW-0808">Transferase</keyword>
<name>A0A2W4VU41_9CYAN</name>
<sequence>MSIARHHAEWLSLLDIVGSFLSMEVLLEVFPQGLSAHDSEHFALLKQVYAEWGNEQSDRRIEREIHRAWVEWVLVNTLGYPQEYLKTGQEIANHWRIRMEQHQETLAPDWVLVDAHDPNKVNKPELLIQIFEPSQKLDGSYKESKWSASPVTRMVELLRGLKVSLGLITNGEEWMLVYAPQGWTSSTVSWYGNIWVEEKITLRAFRDLLGVERFFGVQEQDTLGSLCDRSKNSQQEVTDQLGLQVRKAVEILIQKLAEIDADHQGRMLARVSMQELYRAACFVMMRLVFLLCAEERGLLLLGEERYDKNYAVSTLQESLRAIADHSGEEILERRHDAWCRLMALFRAVHGGVYHPNFKLPAYGGDLFDPDAFPFLEGRFEGHDEPIAVDNRTVLHLLESLQILRIKVAGGSFEPRRLSFKAIEVEQIGHVYEGLLDHQAVKSSSTVLGLDGTKNKEPEILLEDLETLAAQGEEALLKFLKKETGRGEAALKKLLPSSPQPPSPKEGEGGAREFTPLSLLGRGAGGEGLSHYEESRYLTRCGNDLNLWNRIKPFYRLIRKDTREYPVIISTGSVYVTTGTDRRESGTHYTPKALTEEIVRYTLEPLVYVGVSEGLPQAEWRLRSPQEILNLKICDPTMGSGAFLVQVCRYLAARLLESWEGLEGSKIFTVFGNISKPDLDEALIPDDDLDRLIVAKRLISERCVYGVDKNPLAVEMAKLSLWLETLQKDKPFTFVDHALRCGDSLVGVTVEQLRFWDLDVSSHIHQLGIGINEVWIRIREAISKRMELESFTVNSREDRAKKEALLAESQARIKDLKDRADLLVMSYLASCKRSQQDDLRRELLLVANGEMDVSVSQRELLPDLEALRPFHWELEFPDVFLPSPSSLSQKGRGGTNSKTVLAPISLDGRGAGGEGGFDAICGNPPFMGGKKITGAMGTAYRDFIVEWIGNNVKGNADFVAYFFLQVSWLLKKNGCFGLVATNTISQGDTREVGLDEVVNPSPPKDPSKIRRIVSKSVIYRAIPSRPWSGTAALEVSYVWAKKGDWNGKHYLYDKPVKAITPYLTVQSSELVKPYRLDENSGKSFQGSIVLGMGFVLDPDEAEALITKNHKNKDVLFPYLNGQDLNSNLDQSPARWVINFSDWALSPEHDDPKNPKGAPYASDYPDCLEILERLVKPERLTKAKDVAAAPWWQYWRIRGELYEKIAQCDRVLVVSQTSKYHGFVFAPNNIIYSHKVVAFPNPKFNFFSLMSSSFHTNWVLFFGSSLETRPVYTPSDCFETFPFPTLTPETEKELETIGEKYYNHRQQIMQTTQLGLTKTYNRFHDPNDTAADIQQLRELHIQMDYAVAKAYGWVEQLRITNYELGGEQFPLAHGFHQTKQGLRFTISETARRDILDRLLALNHQRYAEEVKAGVGKSKGKRKKEKVVQVSEGQTNFLDKINQS</sequence>
<evidence type="ECO:0000259" key="7">
    <source>
        <dbReference type="Pfam" id="PF07669"/>
    </source>
</evidence>
<feature type="domain" description="Type II methyltransferase M.TaqI-like" evidence="7">
    <location>
        <begin position="702"/>
        <end position="985"/>
    </location>
</feature>
<proteinExistence type="predicted"/>
<dbReference type="Pfam" id="PF07669">
    <property type="entry name" value="Eco57I"/>
    <property type="match status" value="1"/>
</dbReference>
<dbReference type="Pfam" id="PF20466">
    <property type="entry name" value="MmeI_TRD"/>
    <property type="match status" value="1"/>
</dbReference>
<dbReference type="PANTHER" id="PTHR33841:SF1">
    <property type="entry name" value="DNA METHYLTRANSFERASE A"/>
    <property type="match status" value="1"/>
</dbReference>
<dbReference type="Proteomes" id="UP000249467">
    <property type="component" value="Unassembled WGS sequence"/>
</dbReference>
<evidence type="ECO:0000259" key="8">
    <source>
        <dbReference type="Pfam" id="PF20466"/>
    </source>
</evidence>
<feature type="region of interest" description="Disordered" evidence="6">
    <location>
        <begin position="489"/>
        <end position="516"/>
    </location>
</feature>
<keyword evidence="9" id="KW-0540">Nuclease</keyword>
<evidence type="ECO:0000256" key="2">
    <source>
        <dbReference type="ARBA" id="ARBA00022603"/>
    </source>
</evidence>
<reference evidence="9 10" key="1">
    <citation type="submission" date="2018-04" db="EMBL/GenBank/DDBJ databases">
        <authorList>
            <person name="Go L.Y."/>
            <person name="Mitchell J.A."/>
        </authorList>
    </citation>
    <scope>NUCLEOTIDE SEQUENCE [LARGE SCALE GENOMIC DNA]</scope>
    <source>
        <strain evidence="9">ULC066bin1</strain>
    </source>
</reference>
<evidence type="ECO:0000256" key="6">
    <source>
        <dbReference type="SAM" id="MobiDB-lite"/>
    </source>
</evidence>